<accession>A0A5B7JIU4</accession>
<organism evidence="2 3">
    <name type="scientific">Portunus trituberculatus</name>
    <name type="common">Swimming crab</name>
    <name type="synonym">Neptunus trituberculatus</name>
    <dbReference type="NCBI Taxonomy" id="210409"/>
    <lineage>
        <taxon>Eukaryota</taxon>
        <taxon>Metazoa</taxon>
        <taxon>Ecdysozoa</taxon>
        <taxon>Arthropoda</taxon>
        <taxon>Crustacea</taxon>
        <taxon>Multicrustacea</taxon>
        <taxon>Malacostraca</taxon>
        <taxon>Eumalacostraca</taxon>
        <taxon>Eucarida</taxon>
        <taxon>Decapoda</taxon>
        <taxon>Pleocyemata</taxon>
        <taxon>Brachyura</taxon>
        <taxon>Eubrachyura</taxon>
        <taxon>Portunoidea</taxon>
        <taxon>Portunidae</taxon>
        <taxon>Portuninae</taxon>
        <taxon>Portunus</taxon>
    </lineage>
</organism>
<protein>
    <submittedName>
        <fullName evidence="2">Uncharacterized protein</fullName>
    </submittedName>
</protein>
<keyword evidence="3" id="KW-1185">Reference proteome</keyword>
<gene>
    <name evidence="2" type="ORF">E2C01_089656</name>
</gene>
<dbReference type="Proteomes" id="UP000324222">
    <property type="component" value="Unassembled WGS sequence"/>
</dbReference>
<dbReference type="AlphaFoldDB" id="A0A5B7JIU4"/>
<feature type="region of interest" description="Disordered" evidence="1">
    <location>
        <begin position="1"/>
        <end position="79"/>
    </location>
</feature>
<evidence type="ECO:0000256" key="1">
    <source>
        <dbReference type="SAM" id="MobiDB-lite"/>
    </source>
</evidence>
<feature type="compositionally biased region" description="Basic and acidic residues" evidence="1">
    <location>
        <begin position="49"/>
        <end position="58"/>
    </location>
</feature>
<proteinExistence type="predicted"/>
<dbReference type="EMBL" id="VSRR010098733">
    <property type="protein sequence ID" value="MPC94485.1"/>
    <property type="molecule type" value="Genomic_DNA"/>
</dbReference>
<name>A0A5B7JIU4_PORTR</name>
<evidence type="ECO:0000313" key="2">
    <source>
        <dbReference type="EMBL" id="MPC94485.1"/>
    </source>
</evidence>
<reference evidence="2 3" key="1">
    <citation type="submission" date="2019-05" db="EMBL/GenBank/DDBJ databases">
        <title>Another draft genome of Portunus trituberculatus and its Hox gene families provides insights of decapod evolution.</title>
        <authorList>
            <person name="Jeong J.-H."/>
            <person name="Song I."/>
            <person name="Kim S."/>
            <person name="Choi T."/>
            <person name="Kim D."/>
            <person name="Ryu S."/>
            <person name="Kim W."/>
        </authorList>
    </citation>
    <scope>NUCLEOTIDE SEQUENCE [LARGE SCALE GENOMIC DNA]</scope>
    <source>
        <tissue evidence="2">Muscle</tissue>
    </source>
</reference>
<sequence>MNEEERKGKKDEEGKEEEEEMKEKSKYKLVKNEEEERELMNEWGGTNTLRDERGRDAGDDGQDGELEKHQLFFNRTEGG</sequence>
<feature type="compositionally biased region" description="Basic and acidic residues" evidence="1">
    <location>
        <begin position="21"/>
        <end position="40"/>
    </location>
</feature>
<evidence type="ECO:0000313" key="3">
    <source>
        <dbReference type="Proteomes" id="UP000324222"/>
    </source>
</evidence>
<comment type="caution">
    <text evidence="2">The sequence shown here is derived from an EMBL/GenBank/DDBJ whole genome shotgun (WGS) entry which is preliminary data.</text>
</comment>
<feature type="compositionally biased region" description="Basic and acidic residues" evidence="1">
    <location>
        <begin position="1"/>
        <end position="13"/>
    </location>
</feature>